<feature type="region of interest" description="Disordered" evidence="1">
    <location>
        <begin position="12"/>
        <end position="31"/>
    </location>
</feature>
<dbReference type="Proteomes" id="UP000094527">
    <property type="component" value="Unassembled WGS sequence"/>
</dbReference>
<evidence type="ECO:0000256" key="1">
    <source>
        <dbReference type="SAM" id="MobiDB-lite"/>
    </source>
</evidence>
<gene>
    <name evidence="2" type="ORF">Ocin01_18312</name>
</gene>
<keyword evidence="3" id="KW-1185">Reference proteome</keyword>
<organism evidence="2 3">
    <name type="scientific">Orchesella cincta</name>
    <name type="common">Springtail</name>
    <name type="synonym">Podura cincta</name>
    <dbReference type="NCBI Taxonomy" id="48709"/>
    <lineage>
        <taxon>Eukaryota</taxon>
        <taxon>Metazoa</taxon>
        <taxon>Ecdysozoa</taxon>
        <taxon>Arthropoda</taxon>
        <taxon>Hexapoda</taxon>
        <taxon>Collembola</taxon>
        <taxon>Entomobryomorpha</taxon>
        <taxon>Entomobryoidea</taxon>
        <taxon>Orchesellidae</taxon>
        <taxon>Orchesellinae</taxon>
        <taxon>Orchesella</taxon>
    </lineage>
</organism>
<evidence type="ECO:0000313" key="2">
    <source>
        <dbReference type="EMBL" id="ODM88371.1"/>
    </source>
</evidence>
<proteinExistence type="predicted"/>
<name>A0A1D2M628_ORCCI</name>
<protein>
    <submittedName>
        <fullName evidence="2">Uncharacterized protein</fullName>
    </submittedName>
</protein>
<reference evidence="2 3" key="1">
    <citation type="journal article" date="2016" name="Genome Biol. Evol.">
        <title>Gene Family Evolution Reflects Adaptation to Soil Environmental Stressors in the Genome of the Collembolan Orchesella cincta.</title>
        <authorList>
            <person name="Faddeeva-Vakhrusheva A."/>
            <person name="Derks M.F."/>
            <person name="Anvar S.Y."/>
            <person name="Agamennone V."/>
            <person name="Suring W."/>
            <person name="Smit S."/>
            <person name="van Straalen N.M."/>
            <person name="Roelofs D."/>
        </authorList>
    </citation>
    <scope>NUCLEOTIDE SEQUENCE [LARGE SCALE GENOMIC DNA]</scope>
    <source>
        <tissue evidence="2">Mixed pool</tissue>
    </source>
</reference>
<dbReference type="EMBL" id="LJIJ01003685">
    <property type="protein sequence ID" value="ODM88371.1"/>
    <property type="molecule type" value="Genomic_DNA"/>
</dbReference>
<evidence type="ECO:0000313" key="3">
    <source>
        <dbReference type="Proteomes" id="UP000094527"/>
    </source>
</evidence>
<comment type="caution">
    <text evidence="2">The sequence shown here is derived from an EMBL/GenBank/DDBJ whole genome shotgun (WGS) entry which is preliminary data.</text>
</comment>
<sequence length="260" mass="28611">MDVNFQLRLRTHSADPNGGEHGTGDNAPDVDGRSDDTIHFGSLWSICWTLLWQLFLARTPGWRSPVCCGCSLLWAYQNGSSDQPEVCPWRLLSWGCLPLSIIFHCGLWIPAPSLGHSHQYFGIGPVDPPPKAAGSRLSKVTFAVPEAITKMFDVSPASPPSRPEDSDNMSPLARRVTRSSPKDLYTLPSLISLPAPEDFTAPRLPDLKVELVNDAARPGSKALKLDERDSISTVEMEMNQMLPSSQLICYPNYAVIARIN</sequence>
<feature type="region of interest" description="Disordered" evidence="1">
    <location>
        <begin position="153"/>
        <end position="177"/>
    </location>
</feature>
<dbReference type="AlphaFoldDB" id="A0A1D2M628"/>
<accession>A0A1D2M628</accession>